<dbReference type="Proteomes" id="UP001152658">
    <property type="component" value="Unassembled WGS sequence"/>
</dbReference>
<evidence type="ECO:0000313" key="1">
    <source>
        <dbReference type="EMBL" id="CAH8233637.1"/>
    </source>
</evidence>
<sequence length="120" mass="13743">MLVSPQLIISPSDADDLYSLLDSHHLVYTRLNTFSAAELEQVILSLHDIPWEFLAGVVSGYLGYKATKVNAETKRRVIIKYPDNSEIDATNIPEDELRELIHPHKQLYISMREVNERPQP</sequence>
<dbReference type="EMBL" id="CALYLK010000136">
    <property type="protein sequence ID" value="CAH8233637.1"/>
    <property type="molecule type" value="Genomic_DNA"/>
</dbReference>
<protein>
    <submittedName>
        <fullName evidence="1">Uncharacterized protein</fullName>
    </submittedName>
</protein>
<name>A0ABM9FR75_9VIBR</name>
<accession>A0ABM9FR75</accession>
<gene>
    <name evidence="1" type="ORF">VAE063_950178</name>
</gene>
<keyword evidence="2" id="KW-1185">Reference proteome</keyword>
<proteinExistence type="predicted"/>
<comment type="caution">
    <text evidence="1">The sequence shown here is derived from an EMBL/GenBank/DDBJ whole genome shotgun (WGS) entry which is preliminary data.</text>
</comment>
<evidence type="ECO:0000313" key="2">
    <source>
        <dbReference type="Proteomes" id="UP001152658"/>
    </source>
</evidence>
<dbReference type="RefSeq" id="WP_168522634.1">
    <property type="nucleotide sequence ID" value="NZ_CALYLA010000019.1"/>
</dbReference>
<reference evidence="1" key="1">
    <citation type="submission" date="2022-06" db="EMBL/GenBank/DDBJ databases">
        <authorList>
            <person name="Goudenege D."/>
            <person name="Le Roux F."/>
        </authorList>
    </citation>
    <scope>NUCLEOTIDE SEQUENCE</scope>
    <source>
        <strain evidence="1">12-063</strain>
    </source>
</reference>
<organism evidence="1 2">
    <name type="scientific">Vibrio aestuarianus</name>
    <dbReference type="NCBI Taxonomy" id="28171"/>
    <lineage>
        <taxon>Bacteria</taxon>
        <taxon>Pseudomonadati</taxon>
        <taxon>Pseudomonadota</taxon>
        <taxon>Gammaproteobacteria</taxon>
        <taxon>Vibrionales</taxon>
        <taxon>Vibrionaceae</taxon>
        <taxon>Vibrio</taxon>
    </lineage>
</organism>